<dbReference type="GO" id="GO:0055085">
    <property type="term" value="P:transmembrane transport"/>
    <property type="evidence" value="ECO:0007669"/>
    <property type="project" value="InterPro"/>
</dbReference>
<evidence type="ECO:0000256" key="1">
    <source>
        <dbReference type="ARBA" id="ARBA00004448"/>
    </source>
</evidence>
<dbReference type="InterPro" id="IPR002067">
    <property type="entry name" value="MCP"/>
</dbReference>
<evidence type="ECO:0000256" key="9">
    <source>
        <dbReference type="ARBA" id="ARBA00023136"/>
    </source>
</evidence>
<dbReference type="OrthoDB" id="6703404at2759"/>
<dbReference type="Proteomes" id="UP000726737">
    <property type="component" value="Unassembled WGS sequence"/>
</dbReference>
<dbReference type="InterPro" id="IPR051508">
    <property type="entry name" value="Mito_Carrier_Antiporter"/>
</dbReference>
<evidence type="ECO:0000256" key="8">
    <source>
        <dbReference type="ARBA" id="ARBA00023128"/>
    </source>
</evidence>
<feature type="repeat" description="Solcar" evidence="10">
    <location>
        <begin position="33"/>
        <end position="127"/>
    </location>
</feature>
<dbReference type="Pfam" id="PF00153">
    <property type="entry name" value="Mito_carr"/>
    <property type="match status" value="3"/>
</dbReference>
<dbReference type="AlphaFoldDB" id="A0A9P6TVB2"/>
<dbReference type="Gene3D" id="1.50.40.10">
    <property type="entry name" value="Mitochondrial carrier domain"/>
    <property type="match status" value="1"/>
</dbReference>
<evidence type="ECO:0000256" key="7">
    <source>
        <dbReference type="ARBA" id="ARBA00022989"/>
    </source>
</evidence>
<keyword evidence="13" id="KW-1185">Reference proteome</keyword>
<dbReference type="PROSITE" id="PS50920">
    <property type="entry name" value="SOLCAR"/>
    <property type="match status" value="3"/>
</dbReference>
<dbReference type="InterPro" id="IPR018108">
    <property type="entry name" value="MCP_transmembrane"/>
</dbReference>
<dbReference type="PANTHER" id="PTHR45928:SF1">
    <property type="entry name" value="RE38146P"/>
    <property type="match status" value="1"/>
</dbReference>
<evidence type="ECO:0000256" key="2">
    <source>
        <dbReference type="ARBA" id="ARBA00006375"/>
    </source>
</evidence>
<keyword evidence="9 10" id="KW-0472">Membrane</keyword>
<name>A0A9P6TVB2_9FUNG</name>
<evidence type="ECO:0000256" key="6">
    <source>
        <dbReference type="ARBA" id="ARBA00022792"/>
    </source>
</evidence>
<protein>
    <submittedName>
        <fullName evidence="12">Mitochondrial oxaloacetate carrier protein</fullName>
    </submittedName>
</protein>
<proteinExistence type="inferred from homology"/>
<comment type="similarity">
    <text evidence="2 11">Belongs to the mitochondrial carrier (TC 2.A.29) family.</text>
</comment>
<evidence type="ECO:0000256" key="11">
    <source>
        <dbReference type="RuleBase" id="RU000488"/>
    </source>
</evidence>
<keyword evidence="6" id="KW-0999">Mitochondrion inner membrane</keyword>
<keyword evidence="3 11" id="KW-0813">Transport</keyword>
<dbReference type="PANTHER" id="PTHR45928">
    <property type="entry name" value="RE38146P"/>
    <property type="match status" value="1"/>
</dbReference>
<keyword evidence="4 10" id="KW-0812">Transmembrane</keyword>
<dbReference type="EMBL" id="JAAAJA010001090">
    <property type="protein sequence ID" value="KAG0248139.1"/>
    <property type="molecule type" value="Genomic_DNA"/>
</dbReference>
<feature type="repeat" description="Solcar" evidence="10">
    <location>
        <begin position="139"/>
        <end position="233"/>
    </location>
</feature>
<reference evidence="12" key="1">
    <citation type="journal article" date="2020" name="Fungal Divers.">
        <title>Resolving the Mortierellaceae phylogeny through synthesis of multi-gene phylogenetics and phylogenomics.</title>
        <authorList>
            <person name="Vandepol N."/>
            <person name="Liber J."/>
            <person name="Desiro A."/>
            <person name="Na H."/>
            <person name="Kennedy M."/>
            <person name="Barry K."/>
            <person name="Grigoriev I.V."/>
            <person name="Miller A.N."/>
            <person name="O'Donnell K."/>
            <person name="Stajich J.E."/>
            <person name="Bonito G."/>
        </authorList>
    </citation>
    <scope>NUCLEOTIDE SEQUENCE</scope>
    <source>
        <strain evidence="12">KOD948</strain>
    </source>
</reference>
<evidence type="ECO:0000256" key="5">
    <source>
        <dbReference type="ARBA" id="ARBA00022737"/>
    </source>
</evidence>
<keyword evidence="7" id="KW-1133">Transmembrane helix</keyword>
<dbReference type="GO" id="GO:0005743">
    <property type="term" value="C:mitochondrial inner membrane"/>
    <property type="evidence" value="ECO:0007669"/>
    <property type="project" value="UniProtKB-SubCell"/>
</dbReference>
<comment type="caution">
    <text evidence="12">The sequence shown here is derived from an EMBL/GenBank/DDBJ whole genome shotgun (WGS) entry which is preliminary data.</text>
</comment>
<evidence type="ECO:0000256" key="4">
    <source>
        <dbReference type="ARBA" id="ARBA00022692"/>
    </source>
</evidence>
<sequence length="343" mass="37189">MSSQSLQVEGATPTSVSAAATTTMLTTEPAKKPSAVLGFIAGGIAACGAVTITNPAEVIKTRLQLQGELMKQAPGSHRIYTNFAQAFVHILRYEGIRGIQRGLGSAYLYQTLMNGTRLGLYDPIKYKIHSLLQTDVKNTNHLVNIVAGGSGGVLSAVLASPLYLVKTRLQSYTSHEASRVGTQHYYKHTADALSSIYRTEGIRGLYRGVDASMLRTGVGSSVQLPLYDVVKQKLIKVAGLENGAVVHGMSSLISGFFLCIVMNPFDIVSTRMFNQAPDPTTGRGGMLYKSPLDCLVKTVRAEGVSALYKGFTAHYFRIGPHTICTFVFMEQAKRFLDKQLNRT</sequence>
<keyword evidence="5" id="KW-0677">Repeat</keyword>
<dbReference type="InterPro" id="IPR023395">
    <property type="entry name" value="MCP_dom_sf"/>
</dbReference>
<accession>A0A9P6TVB2</accession>
<comment type="subcellular location">
    <subcellularLocation>
        <location evidence="1">Mitochondrion inner membrane</location>
        <topology evidence="1">Multi-pass membrane protein</topology>
    </subcellularLocation>
</comment>
<evidence type="ECO:0000256" key="10">
    <source>
        <dbReference type="PROSITE-ProRule" id="PRU00282"/>
    </source>
</evidence>
<gene>
    <name evidence="12" type="primary">OAC1_1</name>
    <name evidence="12" type="ORF">BG011_000443</name>
</gene>
<evidence type="ECO:0000313" key="13">
    <source>
        <dbReference type="Proteomes" id="UP000726737"/>
    </source>
</evidence>
<feature type="repeat" description="Solcar" evidence="10">
    <location>
        <begin position="242"/>
        <end position="335"/>
    </location>
</feature>
<organism evidence="12 13">
    <name type="scientific">Mortierella polycephala</name>
    <dbReference type="NCBI Taxonomy" id="41804"/>
    <lineage>
        <taxon>Eukaryota</taxon>
        <taxon>Fungi</taxon>
        <taxon>Fungi incertae sedis</taxon>
        <taxon>Mucoromycota</taxon>
        <taxon>Mortierellomycotina</taxon>
        <taxon>Mortierellomycetes</taxon>
        <taxon>Mortierellales</taxon>
        <taxon>Mortierellaceae</taxon>
        <taxon>Mortierella</taxon>
    </lineage>
</organism>
<evidence type="ECO:0000256" key="3">
    <source>
        <dbReference type="ARBA" id="ARBA00022448"/>
    </source>
</evidence>
<keyword evidence="8" id="KW-0496">Mitochondrion</keyword>
<evidence type="ECO:0000313" key="12">
    <source>
        <dbReference type="EMBL" id="KAG0248139.1"/>
    </source>
</evidence>
<dbReference type="PRINTS" id="PR00926">
    <property type="entry name" value="MITOCARRIER"/>
</dbReference>
<dbReference type="SUPFAM" id="SSF103506">
    <property type="entry name" value="Mitochondrial carrier"/>
    <property type="match status" value="1"/>
</dbReference>